<accession>A0A5C3LAR2</accession>
<dbReference type="EMBL" id="ML210148">
    <property type="protein sequence ID" value="TFK29765.1"/>
    <property type="molecule type" value="Genomic_DNA"/>
</dbReference>
<evidence type="ECO:0000256" key="1">
    <source>
        <dbReference type="SAM" id="MobiDB-lite"/>
    </source>
</evidence>
<feature type="compositionally biased region" description="Acidic residues" evidence="1">
    <location>
        <begin position="232"/>
        <end position="241"/>
    </location>
</feature>
<keyword evidence="3" id="KW-1185">Reference proteome</keyword>
<feature type="region of interest" description="Disordered" evidence="1">
    <location>
        <begin position="17"/>
        <end position="55"/>
    </location>
</feature>
<feature type="compositionally biased region" description="Low complexity" evidence="1">
    <location>
        <begin position="17"/>
        <end position="28"/>
    </location>
</feature>
<evidence type="ECO:0000313" key="3">
    <source>
        <dbReference type="Proteomes" id="UP000307440"/>
    </source>
</evidence>
<feature type="region of interest" description="Disordered" evidence="1">
    <location>
        <begin position="84"/>
        <end position="158"/>
    </location>
</feature>
<feature type="compositionally biased region" description="Low complexity" evidence="1">
    <location>
        <begin position="140"/>
        <end position="158"/>
    </location>
</feature>
<gene>
    <name evidence="2" type="ORF">FA15DRAFT_663944</name>
</gene>
<feature type="region of interest" description="Disordered" evidence="1">
    <location>
        <begin position="262"/>
        <end position="293"/>
    </location>
</feature>
<name>A0A5C3LAR2_COPMA</name>
<organism evidence="2 3">
    <name type="scientific">Coprinopsis marcescibilis</name>
    <name type="common">Agaric fungus</name>
    <name type="synonym">Psathyrella marcescibilis</name>
    <dbReference type="NCBI Taxonomy" id="230819"/>
    <lineage>
        <taxon>Eukaryota</taxon>
        <taxon>Fungi</taxon>
        <taxon>Dikarya</taxon>
        <taxon>Basidiomycota</taxon>
        <taxon>Agaricomycotina</taxon>
        <taxon>Agaricomycetes</taxon>
        <taxon>Agaricomycetidae</taxon>
        <taxon>Agaricales</taxon>
        <taxon>Agaricineae</taxon>
        <taxon>Psathyrellaceae</taxon>
        <taxon>Coprinopsis</taxon>
    </lineage>
</organism>
<dbReference type="Proteomes" id="UP000307440">
    <property type="component" value="Unassembled WGS sequence"/>
</dbReference>
<feature type="compositionally biased region" description="Basic and acidic residues" evidence="1">
    <location>
        <begin position="198"/>
        <end position="208"/>
    </location>
</feature>
<evidence type="ECO:0000313" key="2">
    <source>
        <dbReference type="EMBL" id="TFK29765.1"/>
    </source>
</evidence>
<dbReference type="OrthoDB" id="3260393at2759"/>
<sequence>MFSSGSPYSPFFTSGLLSSTECPSSSSYPPAPRRGSLPTDSLSPREPTTPVDHSAAFYFNLQPKRDQKQYRSFLSLDLAESQSMRSASLKRKASSNAHNSCPCSRLSEVPVPSSRLRFSRDSLRSMPSPKPAPSINLPELPSTASAPPRLPSLPKLPSIYFAPEPARRSFLSSLRISRTKAPSSFSTSSISTRAKRGNRSDALARLEGRSMPPPALKSAPPFQLERNFMSMSDDEDDDSDVDSSAPKNDVSEDDLFYAFFEPEDLVLPPSPTSRRKSSSPTKPSFRRSLSKRSTSDWFPLKSFIDLKNDDESSTWSWRSFIDVASIS</sequence>
<feature type="region of interest" description="Disordered" evidence="1">
    <location>
        <begin position="173"/>
        <end position="249"/>
    </location>
</feature>
<protein>
    <submittedName>
        <fullName evidence="2">Uncharacterized protein</fullName>
    </submittedName>
</protein>
<dbReference type="STRING" id="230819.A0A5C3LAR2"/>
<feature type="compositionally biased region" description="Low complexity" evidence="1">
    <location>
        <begin position="173"/>
        <end position="192"/>
    </location>
</feature>
<dbReference type="AlphaFoldDB" id="A0A5C3LAR2"/>
<reference evidence="2 3" key="1">
    <citation type="journal article" date="2019" name="Nat. Ecol. Evol.">
        <title>Megaphylogeny resolves global patterns of mushroom evolution.</title>
        <authorList>
            <person name="Varga T."/>
            <person name="Krizsan K."/>
            <person name="Foldi C."/>
            <person name="Dima B."/>
            <person name="Sanchez-Garcia M."/>
            <person name="Sanchez-Ramirez S."/>
            <person name="Szollosi G.J."/>
            <person name="Szarkandi J.G."/>
            <person name="Papp V."/>
            <person name="Albert L."/>
            <person name="Andreopoulos W."/>
            <person name="Angelini C."/>
            <person name="Antonin V."/>
            <person name="Barry K.W."/>
            <person name="Bougher N.L."/>
            <person name="Buchanan P."/>
            <person name="Buyck B."/>
            <person name="Bense V."/>
            <person name="Catcheside P."/>
            <person name="Chovatia M."/>
            <person name="Cooper J."/>
            <person name="Damon W."/>
            <person name="Desjardin D."/>
            <person name="Finy P."/>
            <person name="Geml J."/>
            <person name="Haridas S."/>
            <person name="Hughes K."/>
            <person name="Justo A."/>
            <person name="Karasinski D."/>
            <person name="Kautmanova I."/>
            <person name="Kiss B."/>
            <person name="Kocsube S."/>
            <person name="Kotiranta H."/>
            <person name="LaButti K.M."/>
            <person name="Lechner B.E."/>
            <person name="Liimatainen K."/>
            <person name="Lipzen A."/>
            <person name="Lukacs Z."/>
            <person name="Mihaltcheva S."/>
            <person name="Morgado L.N."/>
            <person name="Niskanen T."/>
            <person name="Noordeloos M.E."/>
            <person name="Ohm R.A."/>
            <person name="Ortiz-Santana B."/>
            <person name="Ovrebo C."/>
            <person name="Racz N."/>
            <person name="Riley R."/>
            <person name="Savchenko A."/>
            <person name="Shiryaev A."/>
            <person name="Soop K."/>
            <person name="Spirin V."/>
            <person name="Szebenyi C."/>
            <person name="Tomsovsky M."/>
            <person name="Tulloss R.E."/>
            <person name="Uehling J."/>
            <person name="Grigoriev I.V."/>
            <person name="Vagvolgyi C."/>
            <person name="Papp T."/>
            <person name="Martin F.M."/>
            <person name="Miettinen O."/>
            <person name="Hibbett D.S."/>
            <person name="Nagy L.G."/>
        </authorList>
    </citation>
    <scope>NUCLEOTIDE SEQUENCE [LARGE SCALE GENOMIC DNA]</scope>
    <source>
        <strain evidence="2 3">CBS 121175</strain>
    </source>
</reference>
<proteinExistence type="predicted"/>